<evidence type="ECO:0000313" key="2">
    <source>
        <dbReference type="Proteomes" id="UP000806577"/>
    </source>
</evidence>
<dbReference type="KEGG" id="pqu:IG609_017645"/>
<sequence>MLSKVDLTSGILSTMGTGKQNQPFFDNEHQINQSIESKSSTKVSLSSQAQQQAALPDSIVKRYQELRSRVDQNEVDSYIRDLYATPRHSGELVSIEHYPDVFNSYTGEQVTPESAAKFAEWDQAVLAETTRIYNSERAKGSSSSDIYLKIQTHISQQPESFLRKINWPNQEM</sequence>
<dbReference type="EMBL" id="CP065177">
    <property type="protein sequence ID" value="URG48562.1"/>
    <property type="molecule type" value="Genomic_DNA"/>
</dbReference>
<dbReference type="RefSeq" id="WP_180785246.1">
    <property type="nucleotide sequence ID" value="NZ_CP065177.1"/>
</dbReference>
<dbReference type="AlphaFoldDB" id="A0A9Q2ERM8"/>
<organism evidence="1 2">
    <name type="scientific">Pectobacterium quasiaquaticum</name>
    <dbReference type="NCBI Taxonomy" id="2774015"/>
    <lineage>
        <taxon>Bacteria</taxon>
        <taxon>Pseudomonadati</taxon>
        <taxon>Pseudomonadota</taxon>
        <taxon>Gammaproteobacteria</taxon>
        <taxon>Enterobacterales</taxon>
        <taxon>Pectobacteriaceae</taxon>
        <taxon>Pectobacterium</taxon>
    </lineage>
</organism>
<gene>
    <name evidence="1" type="ORF">IG609_017645</name>
</gene>
<name>A0A9Q2ERM8_9GAMM</name>
<dbReference type="Proteomes" id="UP000806577">
    <property type="component" value="Chromosome"/>
</dbReference>
<keyword evidence="2" id="KW-1185">Reference proteome</keyword>
<accession>A0A9Q2ERM8</accession>
<evidence type="ECO:0000313" key="1">
    <source>
        <dbReference type="EMBL" id="URG48562.1"/>
    </source>
</evidence>
<reference evidence="1 2" key="1">
    <citation type="journal article" date="2021" name="Int. J. Syst. Evol. Microbiol.">
        <title>&lt;i&gt;Pectobacterium quasiaquaticum&lt;/i&gt; sp. nov., isolated from waterways.</title>
        <authorList>
            <person name="Ben Moussa H."/>
            <person name="Pedron J."/>
            <person name="Bertrand C."/>
            <person name="Hecquet A."/>
            <person name="Barny M.A."/>
        </authorList>
    </citation>
    <scope>NUCLEOTIDE SEQUENCE [LARGE SCALE GENOMIC DNA]</scope>
    <source>
        <strain evidence="1 2">A477-S1-J17</strain>
    </source>
</reference>
<proteinExistence type="predicted"/>
<protein>
    <submittedName>
        <fullName evidence="1">Uncharacterized protein</fullName>
    </submittedName>
</protein>